<feature type="chain" id="PRO_5042959227" evidence="2">
    <location>
        <begin position="19"/>
        <end position="114"/>
    </location>
</feature>
<reference evidence="4 5" key="1">
    <citation type="submission" date="2023-12" db="EMBL/GenBank/DDBJ databases">
        <title>A high-quality genome assembly for Dillenia turbinata (Dilleniales).</title>
        <authorList>
            <person name="Chanderbali A."/>
        </authorList>
    </citation>
    <scope>NUCLEOTIDE SEQUENCE [LARGE SCALE GENOMIC DNA]</scope>
    <source>
        <strain evidence="4">LSX21</strain>
        <tissue evidence="4">Leaf</tissue>
    </source>
</reference>
<proteinExistence type="inferred from homology"/>
<dbReference type="Proteomes" id="UP001370490">
    <property type="component" value="Unassembled WGS sequence"/>
</dbReference>
<dbReference type="SUPFAM" id="SSF49503">
    <property type="entry name" value="Cupredoxins"/>
    <property type="match status" value="1"/>
</dbReference>
<comment type="caution">
    <text evidence="4">The sequence shown here is derived from an EMBL/GenBank/DDBJ whole genome shotgun (WGS) entry which is preliminary data.</text>
</comment>
<keyword evidence="5" id="KW-1185">Reference proteome</keyword>
<name>A0AAN8V5B6_9MAGN</name>
<dbReference type="InterPro" id="IPR008972">
    <property type="entry name" value="Cupredoxin"/>
</dbReference>
<dbReference type="GO" id="GO:0016491">
    <property type="term" value="F:oxidoreductase activity"/>
    <property type="evidence" value="ECO:0007669"/>
    <property type="project" value="InterPro"/>
</dbReference>
<organism evidence="4 5">
    <name type="scientific">Dillenia turbinata</name>
    <dbReference type="NCBI Taxonomy" id="194707"/>
    <lineage>
        <taxon>Eukaryota</taxon>
        <taxon>Viridiplantae</taxon>
        <taxon>Streptophyta</taxon>
        <taxon>Embryophyta</taxon>
        <taxon>Tracheophyta</taxon>
        <taxon>Spermatophyta</taxon>
        <taxon>Magnoliopsida</taxon>
        <taxon>eudicotyledons</taxon>
        <taxon>Gunneridae</taxon>
        <taxon>Pentapetalae</taxon>
        <taxon>Dilleniales</taxon>
        <taxon>Dilleniaceae</taxon>
        <taxon>Dillenia</taxon>
    </lineage>
</organism>
<dbReference type="InterPro" id="IPR011706">
    <property type="entry name" value="Cu-oxidase_C"/>
</dbReference>
<comment type="similarity">
    <text evidence="1">Belongs to the multicopper oxidase family.</text>
</comment>
<feature type="signal peptide" evidence="2">
    <location>
        <begin position="1"/>
        <end position="18"/>
    </location>
</feature>
<gene>
    <name evidence="4" type="ORF">RJ641_011306</name>
</gene>
<dbReference type="Gene3D" id="2.60.40.420">
    <property type="entry name" value="Cupredoxins - blue copper proteins"/>
    <property type="match status" value="1"/>
</dbReference>
<evidence type="ECO:0000259" key="3">
    <source>
        <dbReference type="Pfam" id="PF07731"/>
    </source>
</evidence>
<evidence type="ECO:0000256" key="1">
    <source>
        <dbReference type="ARBA" id="ARBA00010609"/>
    </source>
</evidence>
<dbReference type="Pfam" id="PF07731">
    <property type="entry name" value="Cu-oxidase_2"/>
    <property type="match status" value="1"/>
</dbReference>
<evidence type="ECO:0000313" key="5">
    <source>
        <dbReference type="Proteomes" id="UP001370490"/>
    </source>
</evidence>
<dbReference type="EMBL" id="JBAMMX010000018">
    <property type="protein sequence ID" value="KAK6923002.1"/>
    <property type="molecule type" value="Genomic_DNA"/>
</dbReference>
<sequence>MACCDMLLIGLLASMINPTTPPKLTDYFSIPGVFDFNAIQDKLTPGPTVLGMSVISAMLHDILEIVSQNDEKDLQSWHPDGYDFWTVGFGSGPRFIRSLGLQYWSLWIAKVCGI</sequence>
<accession>A0AAN8V5B6</accession>
<dbReference type="GO" id="GO:0005507">
    <property type="term" value="F:copper ion binding"/>
    <property type="evidence" value="ECO:0007669"/>
    <property type="project" value="InterPro"/>
</dbReference>
<evidence type="ECO:0000256" key="2">
    <source>
        <dbReference type="SAM" id="SignalP"/>
    </source>
</evidence>
<evidence type="ECO:0000313" key="4">
    <source>
        <dbReference type="EMBL" id="KAK6923002.1"/>
    </source>
</evidence>
<protein>
    <submittedName>
        <fullName evidence="4">Multicopper oxidase, C-terminal</fullName>
    </submittedName>
</protein>
<keyword evidence="2" id="KW-0732">Signal</keyword>
<dbReference type="AlphaFoldDB" id="A0AAN8V5B6"/>
<feature type="domain" description="Plastocyanin-like" evidence="3">
    <location>
        <begin position="20"/>
        <end position="93"/>
    </location>
</feature>